<reference evidence="3" key="1">
    <citation type="journal article" date="2019" name="Int. J. Syst. Evol. Microbiol.">
        <title>The Global Catalogue of Microorganisms (GCM) 10K type strain sequencing project: providing services to taxonomists for standard genome sequencing and annotation.</title>
        <authorList>
            <consortium name="The Broad Institute Genomics Platform"/>
            <consortium name="The Broad Institute Genome Sequencing Center for Infectious Disease"/>
            <person name="Wu L."/>
            <person name="Ma J."/>
        </authorList>
    </citation>
    <scope>NUCLEOTIDE SEQUENCE [LARGE SCALE GENOMIC DNA]</scope>
    <source>
        <strain evidence="3">JCM 17460</strain>
    </source>
</reference>
<proteinExistence type="predicted"/>
<name>A0ABP6W5M7_9ACTN</name>
<accession>A0ABP6W5M7</accession>
<gene>
    <name evidence="2" type="ORF">GCM10022263_37480</name>
</gene>
<evidence type="ECO:0000313" key="3">
    <source>
        <dbReference type="Proteomes" id="UP001500301"/>
    </source>
</evidence>
<dbReference type="CDD" id="cd01292">
    <property type="entry name" value="metallo-dependent_hydrolases"/>
    <property type="match status" value="1"/>
</dbReference>
<evidence type="ECO:0000259" key="1">
    <source>
        <dbReference type="Pfam" id="PF04909"/>
    </source>
</evidence>
<evidence type="ECO:0000313" key="2">
    <source>
        <dbReference type="EMBL" id="GAA3546864.1"/>
    </source>
</evidence>
<dbReference type="Pfam" id="PF04909">
    <property type="entry name" value="Amidohydro_2"/>
    <property type="match status" value="1"/>
</dbReference>
<dbReference type="Proteomes" id="UP001500301">
    <property type="component" value="Unassembled WGS sequence"/>
</dbReference>
<dbReference type="RefSeq" id="WP_218236946.1">
    <property type="nucleotide sequence ID" value="NZ_BAABBB010000021.1"/>
</dbReference>
<dbReference type="InterPro" id="IPR032465">
    <property type="entry name" value="ACMSD"/>
</dbReference>
<dbReference type="InterPro" id="IPR006680">
    <property type="entry name" value="Amidohydro-rel"/>
</dbReference>
<keyword evidence="3" id="KW-1185">Reference proteome</keyword>
<dbReference type="PANTHER" id="PTHR21240:SF19">
    <property type="entry name" value="CATALYTIC_ HYDROLASE"/>
    <property type="match status" value="1"/>
</dbReference>
<comment type="caution">
    <text evidence="2">The sequence shown here is derived from an EMBL/GenBank/DDBJ whole genome shotgun (WGS) entry which is preliminary data.</text>
</comment>
<organism evidence="2 3">
    <name type="scientific">Nocardioides daeguensis</name>
    <dbReference type="NCBI Taxonomy" id="908359"/>
    <lineage>
        <taxon>Bacteria</taxon>
        <taxon>Bacillati</taxon>
        <taxon>Actinomycetota</taxon>
        <taxon>Actinomycetes</taxon>
        <taxon>Propionibacteriales</taxon>
        <taxon>Nocardioidaceae</taxon>
        <taxon>Nocardioides</taxon>
    </lineage>
</organism>
<protein>
    <recommendedName>
        <fullName evidence="1">Amidohydrolase-related domain-containing protein</fullName>
    </recommendedName>
</protein>
<dbReference type="EMBL" id="BAABBB010000021">
    <property type="protein sequence ID" value="GAA3546864.1"/>
    <property type="molecule type" value="Genomic_DNA"/>
</dbReference>
<sequence>MTAPASVRSDVHTHIWAPSHLSGAFRVDLDRIRPGGAAIDASPEAHRASDRPERTIVVAFDGAHSGLEVPDHFVAAYVDQDRERLIGYCSVNPVARDPRDAITRAVDELGLRGVKIAPTYQAFDPLGPEAFRLYEEIAARELPVLWHQGAAFVRNSVLSFAPPRLIDDVARRFPEMKIVIAHAGSPWPEECLAVVRKHPQVFADISGIVARPSLIRSVLTSATELGCSDRLLFGTDWPFATVAEVATSLQAVADDDDLTPATRSAASSLLARDSVAALGF</sequence>
<feature type="domain" description="Amidohydrolase-related" evidence="1">
    <location>
        <begin position="10"/>
        <end position="262"/>
    </location>
</feature>
<dbReference type="PANTHER" id="PTHR21240">
    <property type="entry name" value="2-AMINO-3-CARBOXYLMUCONATE-6-SEMIALDEHYDE DECARBOXYLASE"/>
    <property type="match status" value="1"/>
</dbReference>